<reference evidence="2 3" key="1">
    <citation type="submission" date="2019-07" db="EMBL/GenBank/DDBJ databases">
        <title>Whole genome shotgun sequence of Lactobacillus diolivorans NBRC 107869.</title>
        <authorList>
            <person name="Hosoyama A."/>
            <person name="Uohara A."/>
            <person name="Ohji S."/>
            <person name="Ichikawa N."/>
        </authorList>
    </citation>
    <scope>NUCLEOTIDE SEQUENCE [LARGE SCALE GENOMIC DNA]</scope>
    <source>
        <strain evidence="2 3">NBRC 107869</strain>
    </source>
</reference>
<organism evidence="2 3">
    <name type="scientific">Lentilactobacillus diolivorans</name>
    <dbReference type="NCBI Taxonomy" id="179838"/>
    <lineage>
        <taxon>Bacteria</taxon>
        <taxon>Bacillati</taxon>
        <taxon>Bacillota</taxon>
        <taxon>Bacilli</taxon>
        <taxon>Lactobacillales</taxon>
        <taxon>Lactobacillaceae</taxon>
        <taxon>Lentilactobacillus</taxon>
    </lineage>
</organism>
<dbReference type="RefSeq" id="WP_147008603.1">
    <property type="nucleotide sequence ID" value="NZ_BKAB01000047.1"/>
</dbReference>
<keyword evidence="1" id="KW-0812">Transmembrane</keyword>
<proteinExistence type="predicted"/>
<feature type="transmembrane region" description="Helical" evidence="1">
    <location>
        <begin position="34"/>
        <end position="58"/>
    </location>
</feature>
<evidence type="ECO:0000256" key="1">
    <source>
        <dbReference type="SAM" id="Phobius"/>
    </source>
</evidence>
<gene>
    <name evidence="2" type="ORF">LDI01_23130</name>
</gene>
<protein>
    <submittedName>
        <fullName evidence="2">Uncharacterized protein</fullName>
    </submittedName>
</protein>
<name>A0ABQ0XMQ7_9LACO</name>
<evidence type="ECO:0000313" key="3">
    <source>
        <dbReference type="Proteomes" id="UP000321409"/>
    </source>
</evidence>
<keyword evidence="3" id="KW-1185">Reference proteome</keyword>
<comment type="caution">
    <text evidence="2">The sequence shown here is derived from an EMBL/GenBank/DDBJ whole genome shotgun (WGS) entry which is preliminary data.</text>
</comment>
<dbReference type="EMBL" id="BKAB01000047">
    <property type="protein sequence ID" value="GEP24720.1"/>
    <property type="molecule type" value="Genomic_DNA"/>
</dbReference>
<dbReference type="Proteomes" id="UP000321409">
    <property type="component" value="Unassembled WGS sequence"/>
</dbReference>
<keyword evidence="1" id="KW-1133">Transmembrane helix</keyword>
<accession>A0ABQ0XMQ7</accession>
<sequence>MDRSELIYCPIFLSIYHFILSGSYSLIVHHSYPFWEYLTNTIEGSIIFGIVWSVVYFYKRYRKNRFM</sequence>
<evidence type="ECO:0000313" key="2">
    <source>
        <dbReference type="EMBL" id="GEP24720.1"/>
    </source>
</evidence>
<feature type="transmembrane region" description="Helical" evidence="1">
    <location>
        <begin position="7"/>
        <end position="28"/>
    </location>
</feature>
<keyword evidence="1" id="KW-0472">Membrane</keyword>